<name>A0A6G0ZKJ7_APHCR</name>
<dbReference type="PROSITE" id="PS50174">
    <property type="entry name" value="G_PATCH"/>
    <property type="match status" value="1"/>
</dbReference>
<evidence type="ECO:0000259" key="3">
    <source>
        <dbReference type="PROSITE" id="PS50174"/>
    </source>
</evidence>
<dbReference type="InterPro" id="IPR011666">
    <property type="entry name" value="DUF1604"/>
</dbReference>
<dbReference type="AlphaFoldDB" id="A0A6G0ZKJ7"/>
<comment type="similarity">
    <text evidence="1">Belongs to the GPATCH1 family.</text>
</comment>
<keyword evidence="5" id="KW-1185">Reference proteome</keyword>
<evidence type="ECO:0000256" key="2">
    <source>
        <dbReference type="SAM" id="MobiDB-lite"/>
    </source>
</evidence>
<dbReference type="OrthoDB" id="20507at2759"/>
<evidence type="ECO:0000313" key="5">
    <source>
        <dbReference type="Proteomes" id="UP000478052"/>
    </source>
</evidence>
<dbReference type="GO" id="GO:0005634">
    <property type="term" value="C:nucleus"/>
    <property type="evidence" value="ECO:0007669"/>
    <property type="project" value="TreeGrafter"/>
</dbReference>
<dbReference type="PANTHER" id="PTHR13384:SF19">
    <property type="entry name" value="G PATCH DOMAIN-CONTAINING PROTEIN 1"/>
    <property type="match status" value="1"/>
</dbReference>
<reference evidence="4 5" key="1">
    <citation type="submission" date="2019-08" db="EMBL/GenBank/DDBJ databases">
        <title>Whole genome of Aphis craccivora.</title>
        <authorList>
            <person name="Voronova N.V."/>
            <person name="Shulinski R.S."/>
            <person name="Bandarenka Y.V."/>
            <person name="Zhorov D.G."/>
            <person name="Warner D."/>
        </authorList>
    </citation>
    <scope>NUCLEOTIDE SEQUENCE [LARGE SCALE GENOMIC DNA]</scope>
    <source>
        <strain evidence="4">180601</strain>
        <tissue evidence="4">Whole Body</tissue>
    </source>
</reference>
<evidence type="ECO:0000313" key="4">
    <source>
        <dbReference type="EMBL" id="KAF0771751.1"/>
    </source>
</evidence>
<dbReference type="Pfam" id="PF07713">
    <property type="entry name" value="DUF1604"/>
    <property type="match status" value="1"/>
</dbReference>
<feature type="domain" description="G-patch" evidence="3">
    <location>
        <begin position="179"/>
        <end position="199"/>
    </location>
</feature>
<dbReference type="EMBL" id="VUJU01000258">
    <property type="protein sequence ID" value="KAF0771751.1"/>
    <property type="molecule type" value="Genomic_DNA"/>
</dbReference>
<feature type="region of interest" description="Disordered" evidence="2">
    <location>
        <begin position="702"/>
        <end position="742"/>
    </location>
</feature>
<feature type="compositionally biased region" description="Basic residues" evidence="2">
    <location>
        <begin position="719"/>
        <end position="742"/>
    </location>
</feature>
<organism evidence="4 5">
    <name type="scientific">Aphis craccivora</name>
    <name type="common">Cowpea aphid</name>
    <dbReference type="NCBI Taxonomy" id="307492"/>
    <lineage>
        <taxon>Eukaryota</taxon>
        <taxon>Metazoa</taxon>
        <taxon>Ecdysozoa</taxon>
        <taxon>Arthropoda</taxon>
        <taxon>Hexapoda</taxon>
        <taxon>Insecta</taxon>
        <taxon>Pterygota</taxon>
        <taxon>Neoptera</taxon>
        <taxon>Paraneoptera</taxon>
        <taxon>Hemiptera</taxon>
        <taxon>Sternorrhyncha</taxon>
        <taxon>Aphidomorpha</taxon>
        <taxon>Aphidoidea</taxon>
        <taxon>Aphididae</taxon>
        <taxon>Aphidini</taxon>
        <taxon>Aphis</taxon>
        <taxon>Aphis</taxon>
    </lineage>
</organism>
<accession>A0A6G0ZKJ7</accession>
<dbReference type="InterPro" id="IPR000467">
    <property type="entry name" value="G_patch_dom"/>
</dbReference>
<dbReference type="PANTHER" id="PTHR13384">
    <property type="entry name" value="G PATCH DOMAIN-CONTAINING PROTEIN 1"/>
    <property type="match status" value="1"/>
</dbReference>
<sequence>MFTDDDDDDDDEYIIHGKLLDPIHEGPRNSRNFPFGSSKLLASMPILHLPVLNSPIPYEIVKRKDAEQQFVKDENGRRRFHGAFTGGFSAGFYNTVGSLEGWTPSTFKSSRDSKSTLKTQNAYDFMDEEDKKDLGIDASSLKIKAEYSDHSSRKRQLPIVNTGPIPGKPVLGEILKPIQGTWGVELLKSMGWKPGQGVGPQLTQREKLRAKKELKNVGMKFSVDTKYGDDDDDEVNELLNNIKVSPFEYESVPIKPKFDTFGLGYEGLKTTNVSVKSENKYSKLTVGGKSIHGQAFGVGAYEDDDDDIYAAEDMSNYDFSLEEKNQKSKNKLKTNNLNPECIDGFVEDKSKHGLFEDLPPPIQIPPEWSPRGMFDRIVGQCPPDFFSQPSTNASYTNVNTRQREMKKPEPPPPVEQYIKKEVPCLLSDIISDRFTRAELPDDSTNALIPVVRTTDPTLERLKNYASKQMYGFWTRKTEPWVPDKLLCKRFNIPVPKQSMVNYTEDGKKHGECSLFNSLEFPTSESTTTYESKIPISSPLVINNVITANDKPLNLKESTTETIIGDEVACQKPSVDFFKDIFLDDSDDETLIVQSSLKSEEVSTNSNEKELHSTNISIKKENIVESSAPSSTTFNLFPPKGIFANLDFDNLFDTPNINNKNENEHSSINQTNNTNKLYGPFLPEQCNLNSSSVNIKIENSFADDDWVEKSESPTNISSNKNKHSKHKKHKHKHKSKKKSHKHK</sequence>
<gene>
    <name evidence="4" type="ORF">FWK35_00000369</name>
</gene>
<comment type="caution">
    <text evidence="4">The sequence shown here is derived from an EMBL/GenBank/DDBJ whole genome shotgun (WGS) entry which is preliminary data.</text>
</comment>
<dbReference type="Proteomes" id="UP000478052">
    <property type="component" value="Unassembled WGS sequence"/>
</dbReference>
<proteinExistence type="inferred from homology"/>
<evidence type="ECO:0000256" key="1">
    <source>
        <dbReference type="ARBA" id="ARBA00008600"/>
    </source>
</evidence>
<dbReference type="GO" id="GO:0006397">
    <property type="term" value="P:mRNA processing"/>
    <property type="evidence" value="ECO:0007669"/>
    <property type="project" value="InterPro"/>
</dbReference>
<protein>
    <submittedName>
        <fullName evidence="4">G patch domain-containing protein 1</fullName>
    </submittedName>
</protein>
<dbReference type="GO" id="GO:0003723">
    <property type="term" value="F:RNA binding"/>
    <property type="evidence" value="ECO:0007669"/>
    <property type="project" value="TreeGrafter"/>
</dbReference>